<evidence type="ECO:0000256" key="1">
    <source>
        <dbReference type="SAM" id="MobiDB-lite"/>
    </source>
</evidence>
<organism evidence="5 6">
    <name type="scientific">Schistosoma mansoni</name>
    <name type="common">Blood fluke</name>
    <dbReference type="NCBI Taxonomy" id="6183"/>
    <lineage>
        <taxon>Eukaryota</taxon>
        <taxon>Metazoa</taxon>
        <taxon>Spiralia</taxon>
        <taxon>Lophotrochozoa</taxon>
        <taxon>Platyhelminthes</taxon>
        <taxon>Trematoda</taxon>
        <taxon>Digenea</taxon>
        <taxon>Strigeidida</taxon>
        <taxon>Schistosomatoidea</taxon>
        <taxon>Schistosomatidae</taxon>
        <taxon>Schistosoma</taxon>
    </lineage>
</organism>
<name>A0A5K4F122_SCHMA</name>
<dbReference type="SMART" id="SM00233">
    <property type="entry name" value="PH"/>
    <property type="match status" value="1"/>
</dbReference>
<feature type="region of interest" description="Disordered" evidence="1">
    <location>
        <begin position="753"/>
        <end position="775"/>
    </location>
</feature>
<dbReference type="SUPFAM" id="SSF47769">
    <property type="entry name" value="SAM/Pointed domain"/>
    <property type="match status" value="1"/>
</dbReference>
<dbReference type="InterPro" id="IPR001849">
    <property type="entry name" value="PH_domain"/>
</dbReference>
<feature type="compositionally biased region" description="Low complexity" evidence="1">
    <location>
        <begin position="562"/>
        <end position="578"/>
    </location>
</feature>
<dbReference type="PROSITE" id="PS50105">
    <property type="entry name" value="SAM_DOMAIN"/>
    <property type="match status" value="1"/>
</dbReference>
<dbReference type="InterPro" id="IPR011993">
    <property type="entry name" value="PH-like_dom_sf"/>
</dbReference>
<dbReference type="STRING" id="6183.A0A5K4F122"/>
<dbReference type="Pfam" id="PF00169">
    <property type="entry name" value="PH"/>
    <property type="match status" value="1"/>
</dbReference>
<reference evidence="5" key="1">
    <citation type="journal article" date="2012" name="PLoS Negl. Trop. Dis.">
        <title>A systematically improved high quality genome and transcriptome of the human blood fluke Schistosoma mansoni.</title>
        <authorList>
            <person name="Protasio A.V."/>
            <person name="Tsai I.J."/>
            <person name="Babbage A."/>
            <person name="Nichol S."/>
            <person name="Hunt M."/>
            <person name="Aslett M.A."/>
            <person name="De Silva N."/>
            <person name="Velarde G.S."/>
            <person name="Anderson T.J."/>
            <person name="Clark R.C."/>
            <person name="Davidson C."/>
            <person name="Dillon G.P."/>
            <person name="Holroyd N.E."/>
            <person name="LoVerde P.T."/>
            <person name="Lloyd C."/>
            <person name="McQuillan J."/>
            <person name="Oliveira G."/>
            <person name="Otto T.D."/>
            <person name="Parker-Manuel S.J."/>
            <person name="Quail M.A."/>
            <person name="Wilson R.A."/>
            <person name="Zerlotini A."/>
            <person name="Dunne D.W."/>
            <person name="Berriman M."/>
        </authorList>
    </citation>
    <scope>NUCLEOTIDE SEQUENCE [LARGE SCALE GENOMIC DNA]</scope>
    <source>
        <strain evidence="5">Puerto Rican</strain>
    </source>
</reference>
<dbReference type="PROSITE" id="PS50003">
    <property type="entry name" value="PH_DOMAIN"/>
    <property type="match status" value="1"/>
</dbReference>
<dbReference type="WBParaSite" id="Smp_214240.1">
    <property type="protein sequence ID" value="Smp_214240.1"/>
    <property type="gene ID" value="Smp_214240"/>
</dbReference>
<dbReference type="InterPro" id="IPR051566">
    <property type="entry name" value="CNKSR"/>
</dbReference>
<dbReference type="PANTHER" id="PTHR12844">
    <property type="entry name" value="CONNECTOR ENCHANCER OF KINASE SUPPRESSOR OF RAS"/>
    <property type="match status" value="1"/>
</dbReference>
<dbReference type="InterPro" id="IPR001660">
    <property type="entry name" value="SAM"/>
</dbReference>
<dbReference type="Gene3D" id="2.30.42.10">
    <property type="match status" value="1"/>
</dbReference>
<sequence length="1006" mass="111304">MDKFEKPQSYLSWTTTQVISWLSGLDDAIEPYLSAFSAKNISGKWLSSLTADVLDKYGVQKIGHQMIILEKVKQLQYQFSSFDNETLQSVLLRVSRSCTCIITAINSLMAITKRQDADSPYPGILSDIQGAASYILSCILNLMSTIANAASWLERPPFSLLPEMVVFRQFLVENAIITNRLSQQAISAQCNEHFKEIIDYIEPMRIRVEDVLQNCGDSILLTPCGIEMVQIRKLDSADFGFNFRSTINNIHVIVSVQDESPAFSTGKVTKGDEVIEVNEQIVIGWLHYRVADLMRHSSQHISLRLRKRPSHSNDFIGFPGAGRRHRLIVNQIPPAGSLSQTRGAYIFTRNPKRRLPLTGPLSAEPLAVTQETTSDQTSVSSPTSTSPPESQSIVSVSGLLSSSPTSSLSVHQGTSIKVNDDPFNLENRAHISFRSNSSNESIIYSNSRLIASTPNTPLMTLRSMDSVCSHSSLSFPSHLPPAHPGTATFDNGINDTSVISSNITYSKKYKSVNTSHHIRSTSCSSNKSIFPRFSLTHRRTASGDPKLMNSISNGNGEDTSSQKKLSPSSSLRHCSSSSPKFHALDKRYRNLHRSSLDDFMLFLKNGLGSRKPTRRISCKDLGKGDCQGWLWLKKTNPLTSKYVKRWCVYKNSTFYYYRNPEDDSAEGLILLHGFTITPAVSAKSGKFAFSIFNDWVRFVFASDSEIDRSKWMNKLGLASIGLSSAIPNSRIGGFNPGYVVSCDSKNNEVKAEISPQHSCPVLSDSSTKNSKGDNASALRSETLSTFRTTDFSENSLTFVTSQSVSSNPRHAALHSVSSPSFSTFDLRSNSLPSEPCADRSIVFPRNSALPPSSSPARARIKHRQPLEIPSVAFGCYSESEDEIDGDVEAECDADENIDDNCISEEGTQLNLRNRPGSASPSHERYVILNSTEENECLQEYTKLISCESELRMSDVHASIPLSRPLRAAHIITKKPPCSDKLLGIEKIFGVRNNESVPECNSRRSNN</sequence>
<dbReference type="SMART" id="SM00454">
    <property type="entry name" value="SAM"/>
    <property type="match status" value="1"/>
</dbReference>
<feature type="compositionally biased region" description="Polar residues" evidence="1">
    <location>
        <begin position="549"/>
        <end position="559"/>
    </location>
</feature>
<dbReference type="InterPro" id="IPR001478">
    <property type="entry name" value="PDZ"/>
</dbReference>
<dbReference type="InterPro" id="IPR036034">
    <property type="entry name" value="PDZ_sf"/>
</dbReference>
<feature type="compositionally biased region" description="Polar residues" evidence="1">
    <location>
        <begin position="763"/>
        <end position="775"/>
    </location>
</feature>
<proteinExistence type="predicted"/>
<dbReference type="SUPFAM" id="SSF50729">
    <property type="entry name" value="PH domain-like"/>
    <property type="match status" value="1"/>
</dbReference>
<feature type="domain" description="PDZ" evidence="4">
    <location>
        <begin position="228"/>
        <end position="309"/>
    </location>
</feature>
<feature type="region of interest" description="Disordered" evidence="1">
    <location>
        <begin position="540"/>
        <end position="578"/>
    </location>
</feature>
<evidence type="ECO:0000313" key="5">
    <source>
        <dbReference type="Proteomes" id="UP000008854"/>
    </source>
</evidence>
<dbReference type="PROSITE" id="PS50106">
    <property type="entry name" value="PDZ"/>
    <property type="match status" value="1"/>
</dbReference>
<evidence type="ECO:0000259" key="3">
    <source>
        <dbReference type="PROSITE" id="PS50105"/>
    </source>
</evidence>
<dbReference type="AlphaFoldDB" id="A0A5K4F122"/>
<dbReference type="InterPro" id="IPR013761">
    <property type="entry name" value="SAM/pointed_sf"/>
</dbReference>
<dbReference type="FunCoup" id="A0A5K4F122">
    <property type="interactions" value="329"/>
</dbReference>
<reference evidence="6" key="2">
    <citation type="submission" date="2019-11" db="UniProtKB">
        <authorList>
            <consortium name="WormBaseParasite"/>
        </authorList>
    </citation>
    <scope>IDENTIFICATION</scope>
    <source>
        <strain evidence="6">Puerto Rican</strain>
    </source>
</reference>
<dbReference type="Pfam" id="PF00536">
    <property type="entry name" value="SAM_1"/>
    <property type="match status" value="1"/>
</dbReference>
<feature type="region of interest" description="Disordered" evidence="1">
    <location>
        <begin position="369"/>
        <end position="398"/>
    </location>
</feature>
<dbReference type="Proteomes" id="UP000008854">
    <property type="component" value="Unassembled WGS sequence"/>
</dbReference>
<dbReference type="SMART" id="SM00228">
    <property type="entry name" value="PDZ"/>
    <property type="match status" value="1"/>
</dbReference>
<dbReference type="Gene3D" id="1.10.150.50">
    <property type="entry name" value="Transcription Factor, Ets-1"/>
    <property type="match status" value="1"/>
</dbReference>
<evidence type="ECO:0000313" key="6">
    <source>
        <dbReference type="WBParaSite" id="Smp_214240.1"/>
    </source>
</evidence>
<dbReference type="PANTHER" id="PTHR12844:SF42">
    <property type="entry name" value="CONNECTOR ENHANCER OF KSR PROTEIN CNK"/>
    <property type="match status" value="1"/>
</dbReference>
<protein>
    <submittedName>
        <fullName evidence="6">Connector enhancer of kinase suppressor of ras 3-like</fullName>
    </submittedName>
</protein>
<feature type="compositionally biased region" description="Low complexity" evidence="1">
    <location>
        <begin position="372"/>
        <end position="398"/>
    </location>
</feature>
<evidence type="ECO:0000259" key="2">
    <source>
        <dbReference type="PROSITE" id="PS50003"/>
    </source>
</evidence>
<evidence type="ECO:0000259" key="4">
    <source>
        <dbReference type="PROSITE" id="PS50106"/>
    </source>
</evidence>
<dbReference type="Gene3D" id="2.30.29.30">
    <property type="entry name" value="Pleckstrin-homology domain (PH domain)/Phosphotyrosine-binding domain (PTB)"/>
    <property type="match status" value="1"/>
</dbReference>
<feature type="domain" description="SAM" evidence="3">
    <location>
        <begin position="13"/>
        <end position="78"/>
    </location>
</feature>
<dbReference type="Pfam" id="PF00595">
    <property type="entry name" value="PDZ"/>
    <property type="match status" value="1"/>
</dbReference>
<dbReference type="SUPFAM" id="SSF50156">
    <property type="entry name" value="PDZ domain-like"/>
    <property type="match status" value="1"/>
</dbReference>
<accession>A0A5K4F122</accession>
<keyword evidence="5" id="KW-1185">Reference proteome</keyword>
<dbReference type="InParanoid" id="A0A5K4F122"/>
<feature type="domain" description="PH" evidence="2">
    <location>
        <begin position="623"/>
        <end position="720"/>
    </location>
</feature>